<organism evidence="1 2">
    <name type="scientific">Champsocephalus esox</name>
    <name type="common">pike icefish</name>
    <dbReference type="NCBI Taxonomy" id="159716"/>
    <lineage>
        <taxon>Eukaryota</taxon>
        <taxon>Metazoa</taxon>
        <taxon>Chordata</taxon>
        <taxon>Craniata</taxon>
        <taxon>Vertebrata</taxon>
        <taxon>Euteleostomi</taxon>
        <taxon>Actinopterygii</taxon>
        <taxon>Neopterygii</taxon>
        <taxon>Teleostei</taxon>
        <taxon>Neoteleostei</taxon>
        <taxon>Acanthomorphata</taxon>
        <taxon>Eupercaria</taxon>
        <taxon>Perciformes</taxon>
        <taxon>Notothenioidei</taxon>
        <taxon>Channichthyidae</taxon>
        <taxon>Champsocephalus</taxon>
    </lineage>
</organism>
<accession>A0AAN8GQT6</accession>
<evidence type="ECO:0000313" key="1">
    <source>
        <dbReference type="EMBL" id="KAK5888261.1"/>
    </source>
</evidence>
<keyword evidence="2" id="KW-1185">Reference proteome</keyword>
<sequence length="82" mass="9111">MLRYLIKTLLQMNLFTDSLRHPSNGSDLFFNGSLPAFNSSLFDWGNFTGFNGKNGSLLLHPLLRLLSDLSLPCPHSLTQGDS</sequence>
<comment type="caution">
    <text evidence="1">The sequence shown here is derived from an EMBL/GenBank/DDBJ whole genome shotgun (WGS) entry which is preliminary data.</text>
</comment>
<name>A0AAN8GQT6_9TELE</name>
<dbReference type="EMBL" id="JAULUE010002058">
    <property type="protein sequence ID" value="KAK5888261.1"/>
    <property type="molecule type" value="Genomic_DNA"/>
</dbReference>
<protein>
    <submittedName>
        <fullName evidence="1">Uncharacterized protein</fullName>
    </submittedName>
</protein>
<proteinExistence type="predicted"/>
<dbReference type="AlphaFoldDB" id="A0AAN8GQT6"/>
<reference evidence="1 2" key="1">
    <citation type="journal article" date="2023" name="Mol. Biol. Evol.">
        <title>Genomics of Secondarily Temperate Adaptation in the Only Non-Antarctic Icefish.</title>
        <authorList>
            <person name="Rivera-Colon A.G."/>
            <person name="Rayamajhi N."/>
            <person name="Minhas B.F."/>
            <person name="Madrigal G."/>
            <person name="Bilyk K.T."/>
            <person name="Yoon V."/>
            <person name="Hune M."/>
            <person name="Gregory S."/>
            <person name="Cheng C.H.C."/>
            <person name="Catchen J.M."/>
        </authorList>
    </citation>
    <scope>NUCLEOTIDE SEQUENCE [LARGE SCALE GENOMIC DNA]</scope>
    <source>
        <strain evidence="1">JC2023a</strain>
    </source>
</reference>
<gene>
    <name evidence="1" type="ORF">CesoFtcFv8_016776</name>
</gene>
<dbReference type="Proteomes" id="UP001335648">
    <property type="component" value="Unassembled WGS sequence"/>
</dbReference>
<evidence type="ECO:0000313" key="2">
    <source>
        <dbReference type="Proteomes" id="UP001335648"/>
    </source>
</evidence>